<reference evidence="2 3" key="1">
    <citation type="journal article" date="2015" name="BMC Genomics">
        <title>Gene expression during zombie ant biting behavior reflects the complexity underlying fungal parasitic behavioral manipulation.</title>
        <authorList>
            <person name="de Bekker C."/>
            <person name="Ohm R.A."/>
            <person name="Loreto R.G."/>
            <person name="Sebastian A."/>
            <person name="Albert I."/>
            <person name="Merrow M."/>
            <person name="Brachmann A."/>
            <person name="Hughes D.P."/>
        </authorList>
    </citation>
    <scope>NUCLEOTIDE SEQUENCE [LARGE SCALE GENOMIC DNA]</scope>
    <source>
        <strain evidence="2 3">SC16a</strain>
    </source>
</reference>
<dbReference type="Proteomes" id="UP000037136">
    <property type="component" value="Unassembled WGS sequence"/>
</dbReference>
<dbReference type="EMBL" id="LAZP02000687">
    <property type="protein sequence ID" value="PFH56014.1"/>
    <property type="molecule type" value="Genomic_DNA"/>
</dbReference>
<comment type="caution">
    <text evidence="2">The sequence shown here is derived from an EMBL/GenBank/DDBJ whole genome shotgun (WGS) entry which is preliminary data.</text>
</comment>
<feature type="compositionally biased region" description="Polar residues" evidence="1">
    <location>
        <begin position="159"/>
        <end position="169"/>
    </location>
</feature>
<evidence type="ECO:0000313" key="2">
    <source>
        <dbReference type="EMBL" id="PFH56014.1"/>
    </source>
</evidence>
<accession>A0A2A9P4B2</accession>
<dbReference type="AlphaFoldDB" id="A0A2A9P4B2"/>
<evidence type="ECO:0000313" key="3">
    <source>
        <dbReference type="Proteomes" id="UP000037136"/>
    </source>
</evidence>
<gene>
    <name evidence="2" type="ORF">XA68_17197</name>
</gene>
<evidence type="ECO:0000256" key="1">
    <source>
        <dbReference type="SAM" id="MobiDB-lite"/>
    </source>
</evidence>
<keyword evidence="3" id="KW-1185">Reference proteome</keyword>
<feature type="region of interest" description="Disordered" evidence="1">
    <location>
        <begin position="158"/>
        <end position="181"/>
    </location>
</feature>
<reference evidence="2 3" key="2">
    <citation type="journal article" date="2017" name="Sci. Rep.">
        <title>Ant-infecting Ophiocordyceps genomes reveal a high diversity of potential behavioral manipulation genes and a possible major role for enterotoxins.</title>
        <authorList>
            <person name="de Bekker C."/>
            <person name="Ohm R.A."/>
            <person name="Evans H.C."/>
            <person name="Brachmann A."/>
            <person name="Hughes D.P."/>
        </authorList>
    </citation>
    <scope>NUCLEOTIDE SEQUENCE [LARGE SCALE GENOMIC DNA]</scope>
    <source>
        <strain evidence="2 3">SC16a</strain>
    </source>
</reference>
<proteinExistence type="predicted"/>
<name>A0A2A9P4B2_OPHUN</name>
<organism evidence="2 3">
    <name type="scientific">Ophiocordyceps unilateralis</name>
    <name type="common">Zombie-ant fungus</name>
    <name type="synonym">Torrubia unilateralis</name>
    <dbReference type="NCBI Taxonomy" id="268505"/>
    <lineage>
        <taxon>Eukaryota</taxon>
        <taxon>Fungi</taxon>
        <taxon>Dikarya</taxon>
        <taxon>Ascomycota</taxon>
        <taxon>Pezizomycotina</taxon>
        <taxon>Sordariomycetes</taxon>
        <taxon>Hypocreomycetidae</taxon>
        <taxon>Hypocreales</taxon>
        <taxon>Ophiocordycipitaceae</taxon>
        <taxon>Ophiocordyceps</taxon>
    </lineage>
</organism>
<protein>
    <submittedName>
        <fullName evidence="2">Uncharacterized protein</fullName>
    </submittedName>
</protein>
<sequence>MCEPLTTNVQIHGLNCSTRPIGDEPAAASQHASCRLLFCSLPLPARVGDGRGKQQPTPIWAGGQEAPPRYAPVAASVFVSFSIMPHTCHATPRHATPSGRRFGPPAAMEGTDPAACPLFPLSPPLDPVQHASGTKPEPITTAATSCRPGPIVLAGLAPQVSSSARSKSPTAHEGGEARRRGEAAGSAWYLSRPAICPLFPPTLSCVPRHIGPTLPAWGDQVHGADDMQPLKGSSDQYHLQNCR</sequence>